<reference evidence="1" key="1">
    <citation type="submission" date="2020-01" db="EMBL/GenBank/DDBJ databases">
        <title>Development of genomics and gene disruption for Polysphondylium violaceum indicates a role for the polyketide synthase stlB in stalk morphogenesis.</title>
        <authorList>
            <person name="Narita B."/>
            <person name="Kawabe Y."/>
            <person name="Kin K."/>
            <person name="Saito T."/>
            <person name="Gibbs R."/>
            <person name="Kuspa A."/>
            <person name="Muzny D."/>
            <person name="Queller D."/>
            <person name="Richards S."/>
            <person name="Strassman J."/>
            <person name="Sucgang R."/>
            <person name="Worley K."/>
            <person name="Schaap P."/>
        </authorList>
    </citation>
    <scope>NUCLEOTIDE SEQUENCE</scope>
    <source>
        <strain evidence="1">QSvi11</strain>
    </source>
</reference>
<evidence type="ECO:0008006" key="3">
    <source>
        <dbReference type="Google" id="ProtNLM"/>
    </source>
</evidence>
<dbReference type="Proteomes" id="UP000695562">
    <property type="component" value="Unassembled WGS sequence"/>
</dbReference>
<feature type="non-terminal residue" evidence="1">
    <location>
        <position position="1"/>
    </location>
</feature>
<comment type="caution">
    <text evidence="1">The sequence shown here is derived from an EMBL/GenBank/DDBJ whole genome shotgun (WGS) entry which is preliminary data.</text>
</comment>
<organism evidence="1 2">
    <name type="scientific">Polysphondylium violaceum</name>
    <dbReference type="NCBI Taxonomy" id="133409"/>
    <lineage>
        <taxon>Eukaryota</taxon>
        <taxon>Amoebozoa</taxon>
        <taxon>Evosea</taxon>
        <taxon>Eumycetozoa</taxon>
        <taxon>Dictyostelia</taxon>
        <taxon>Dictyosteliales</taxon>
        <taxon>Dictyosteliaceae</taxon>
        <taxon>Polysphondylium</taxon>
    </lineage>
</organism>
<sequence length="1121" mass="125088">EFYGDTIYTLATLEVRNSKGALLVNRDVELSVKSKDTSILSKQISDFDFQNQREAYEAKLPTTGETSGIIVTQQPGGVYYFYCNTSITVDQLFASNGREYYPPFTVYAILGGSNVTTTSSTIKLPIVNDITFVKTPIFSLINTTVIQELGTTSCDFNVWFSAESIDDNYYHSYELSFPGTNILPALATMISRNSSFVTFKATLTINTLIDSLLVVKNIFTDQSASLKFFPQISCLEPISSNTTDFQILEFGFGKSMALFATDLSTKNASITMGDYSTINLQPISFYSSLWGKFINLKPINTGIKSNQATLSTLVIGQQMSTYNYPNIGIFKNVAAGELNISPIFKPVPTILFAESSDPLFNNNYYIEFSFSLLIQNSIASIDYYIDGQHVFKDREIYGTSYSQYIECPYTANSLTVEFNFVNSTGSSWSATSVGPAIGANIFNYQITSIPSIDSLNNNNIMYGPNISFDGSFGYKPKTLLSLSRFTFLKNIIYSFQDFYFYFPYRFSGNLNVISSSSKISLAQTNPSTFQVLYQDSNYTTTLNSYNYNILVDTFNPLVKIQLDFNDKLDTILFNIQDQLGLNSTSCKASLANIEFNLDTNSFYYGTNINSTNYLFQFKLNRYFCNTPLQLSCCDILNHCIKSSVDIDNDQMIVPTTNRCNKNYQGDPKIVFIDYYFNNHSSVSFMIGVGNLGTANDYSISLILSNSIDNNDNFKTSLNLQPTFDQHSTNENSLGVYFYKATYFLDTITTSTRKYISLNLIDNQSKTSIHLSTNELDFISKSLNANFPTSLIFRNSNYLTPKSIISNILLVNDIASNSINITNTNWSNINNLVVCILGGHMTDLCYPFTLSGLATTKNNVISRLDDNVIRVGYNHIPKVSLLVYIKNICDQFSNCLSFSANDKNMSIVASNLGPTSSSNNQITLSKFTPSQISLDTTSRDRSITFNVDISSSATLSSVILPMLFIKQLVTNDILNCTLKYINVNNNTWSYQGSIQFPLAWGIHGIDEISVWNVYNSNGYFDGLLIPSSKFSIKQVDLSKPSIYQDSLVYQFNTKNLLFSGFNIGLLIKSPAFTPVVFGTTQTNIQVLNNTALSMDLSSYTVIGPFTMSIGGVVYTINEFSNA</sequence>
<evidence type="ECO:0000313" key="1">
    <source>
        <dbReference type="EMBL" id="KAF2068332.1"/>
    </source>
</evidence>
<dbReference type="AlphaFoldDB" id="A0A8J4PJX6"/>
<feature type="non-terminal residue" evidence="1">
    <location>
        <position position="1121"/>
    </location>
</feature>
<dbReference type="EMBL" id="AJWJ01001051">
    <property type="protein sequence ID" value="KAF2068332.1"/>
    <property type="molecule type" value="Genomic_DNA"/>
</dbReference>
<name>A0A8J4PJX6_9MYCE</name>
<evidence type="ECO:0000313" key="2">
    <source>
        <dbReference type="Proteomes" id="UP000695562"/>
    </source>
</evidence>
<keyword evidence="2" id="KW-1185">Reference proteome</keyword>
<proteinExistence type="predicted"/>
<gene>
    <name evidence="1" type="ORF">CYY_010342</name>
</gene>
<protein>
    <recommendedName>
        <fullName evidence="3">EGF-like domain-containing protein</fullName>
    </recommendedName>
</protein>
<accession>A0A8J4PJX6</accession>